<dbReference type="InterPro" id="IPR011990">
    <property type="entry name" value="TPR-like_helical_dom_sf"/>
</dbReference>
<proteinExistence type="predicted"/>
<dbReference type="Gene3D" id="1.25.40.10">
    <property type="entry name" value="Tetratricopeptide repeat domain"/>
    <property type="match status" value="1"/>
</dbReference>
<accession>A0A1Y5T9W5</accession>
<sequence>MRAQLQRLLTHPDFSATPQRCAFLSYVVEEYLAGRGDLIKGVSIAMSVFGRDETFDQQVDPIVRMEARRLRQDIDGYYAGPGRDDPLRLSIPKGGYTPRFERVTPAEQATPAPEALHVKPLAPKRFVFAGLGVVAVAALSALMWGLVVGSSASDRSRPEKMLPQGPVMAVLPFETLGDGPSFFAEGITQQLTSELARFRDLWVLPLGSGQRQAQSGTDLQSLRSEFNAEFALEGSVVDKGDRILLSARLIDLNNQRYIWVNDYSVGSAPKEIYAAQDEIIRDVIGKLAGKYGVLTQNAMRIAARTPPSNRDAYDCVLSYYSYQISIDLARHPTIMNCIQRSLEQSPDYAEAWAVLSNLYLQQIRFGLSGDRQEIIAAAEAASRRAVELDPSLAAGHLMQANARFVRGDIEGFRKAGHVAVGLSPNDGAILAHFGMRLAFSGAWDEGLALVDRAIAFNPVHPHWYHFPRVFYEFDQGNYQRALAVLDQIDMPNFLWTPLWSAALHANLGQMEEAQASLNELLRQQPNFAAQADSILAIWQLGERFEQKLLGSLQLAGLVFEDS</sequence>
<dbReference type="Proteomes" id="UP000193077">
    <property type="component" value="Unassembled WGS sequence"/>
</dbReference>
<gene>
    <name evidence="2" type="ORF">TRL7639_03270</name>
</gene>
<keyword evidence="1" id="KW-0472">Membrane</keyword>
<protein>
    <recommendedName>
        <fullName evidence="4">Adenylate cyclase</fullName>
    </recommendedName>
</protein>
<dbReference type="AlphaFoldDB" id="A0A1Y5T9W5"/>
<evidence type="ECO:0000313" key="2">
    <source>
        <dbReference type="EMBL" id="SLN58918.1"/>
    </source>
</evidence>
<keyword evidence="3" id="KW-1185">Reference proteome</keyword>
<evidence type="ECO:0000313" key="3">
    <source>
        <dbReference type="Proteomes" id="UP000193077"/>
    </source>
</evidence>
<dbReference type="EMBL" id="FWFO01000002">
    <property type="protein sequence ID" value="SLN58918.1"/>
    <property type="molecule type" value="Genomic_DNA"/>
</dbReference>
<keyword evidence="1" id="KW-1133">Transmembrane helix</keyword>
<dbReference type="SUPFAM" id="SSF48452">
    <property type="entry name" value="TPR-like"/>
    <property type="match status" value="1"/>
</dbReference>
<dbReference type="Pfam" id="PF14559">
    <property type="entry name" value="TPR_19"/>
    <property type="match status" value="1"/>
</dbReference>
<name>A0A1Y5T9W5_9RHOB</name>
<dbReference type="Gene3D" id="3.40.50.10070">
    <property type="entry name" value="TolB, N-terminal domain"/>
    <property type="match status" value="1"/>
</dbReference>
<feature type="transmembrane region" description="Helical" evidence="1">
    <location>
        <begin position="126"/>
        <end position="147"/>
    </location>
</feature>
<evidence type="ECO:0000256" key="1">
    <source>
        <dbReference type="SAM" id="Phobius"/>
    </source>
</evidence>
<organism evidence="2 3">
    <name type="scientific">Falsiruegeria litorea R37</name>
    <dbReference type="NCBI Taxonomy" id="1200284"/>
    <lineage>
        <taxon>Bacteria</taxon>
        <taxon>Pseudomonadati</taxon>
        <taxon>Pseudomonadota</taxon>
        <taxon>Alphaproteobacteria</taxon>
        <taxon>Rhodobacterales</taxon>
        <taxon>Roseobacteraceae</taxon>
        <taxon>Falsiruegeria</taxon>
    </lineage>
</organism>
<evidence type="ECO:0008006" key="4">
    <source>
        <dbReference type="Google" id="ProtNLM"/>
    </source>
</evidence>
<reference evidence="2 3" key="1">
    <citation type="submission" date="2017-03" db="EMBL/GenBank/DDBJ databases">
        <authorList>
            <person name="Afonso C.L."/>
            <person name="Miller P.J."/>
            <person name="Scott M.A."/>
            <person name="Spackman E."/>
            <person name="Goraichik I."/>
            <person name="Dimitrov K.M."/>
            <person name="Suarez D.L."/>
            <person name="Swayne D.E."/>
        </authorList>
    </citation>
    <scope>NUCLEOTIDE SEQUENCE [LARGE SCALE GENOMIC DNA]</scope>
    <source>
        <strain evidence="2 3">CECT 7639</strain>
    </source>
</reference>
<keyword evidence="1" id="KW-0812">Transmembrane</keyword>